<keyword evidence="7" id="KW-0408">Iron</keyword>
<feature type="domain" description="4Fe-4S ferredoxin-type" evidence="9">
    <location>
        <begin position="204"/>
        <end position="235"/>
    </location>
</feature>
<dbReference type="Gene3D" id="3.50.50.60">
    <property type="entry name" value="FAD/NAD(P)-binding domain"/>
    <property type="match status" value="1"/>
</dbReference>
<accession>A0ABT1TYD0</accession>
<comment type="similarity">
    <text evidence="2">Belongs to the GMC oxidoreductase family.</text>
</comment>
<evidence type="ECO:0000256" key="1">
    <source>
        <dbReference type="ARBA" id="ARBA00001974"/>
    </source>
</evidence>
<reference evidence="10 11" key="1">
    <citation type="submission" date="2022-07" db="EMBL/GenBank/DDBJ databases">
        <title>Methylomonas rivi sp. nov., Methylomonas rosea sp. nov., Methylomonas aureus sp. nov. and Methylomonas subterranea sp. nov., four novel methanotrophs isolated from a freshwater creek and the deep terrestrial subsurface.</title>
        <authorList>
            <person name="Abin C."/>
            <person name="Sankaranarayanan K."/>
            <person name="Garner C."/>
            <person name="Sindelar R."/>
            <person name="Kotary K."/>
            <person name="Garner R."/>
            <person name="Barclay S."/>
            <person name="Lawson P."/>
            <person name="Krumholz L."/>
        </authorList>
    </citation>
    <scope>NUCLEOTIDE SEQUENCE [LARGE SCALE GENOMIC DNA]</scope>
    <source>
        <strain evidence="10 11">WSC-7</strain>
    </source>
</reference>
<dbReference type="InterPro" id="IPR036188">
    <property type="entry name" value="FAD/NAD-bd_sf"/>
</dbReference>
<evidence type="ECO:0000313" key="11">
    <source>
        <dbReference type="Proteomes" id="UP001524570"/>
    </source>
</evidence>
<evidence type="ECO:0000256" key="2">
    <source>
        <dbReference type="ARBA" id="ARBA00010790"/>
    </source>
</evidence>
<protein>
    <recommendedName>
        <fullName evidence="9">4Fe-4S ferredoxin-type domain-containing protein</fullName>
    </recommendedName>
</protein>
<evidence type="ECO:0000256" key="8">
    <source>
        <dbReference type="ARBA" id="ARBA00023014"/>
    </source>
</evidence>
<keyword evidence="6" id="KW-0560">Oxidoreductase</keyword>
<evidence type="ECO:0000259" key="9">
    <source>
        <dbReference type="PROSITE" id="PS51379"/>
    </source>
</evidence>
<sequence>MARRLHINRFKTDYIIVGSGLTGMLAAEELLRADKSVLMLDIGETANNHARNLQQIASEIPPHNVSTEVIKQLNQQTAKAGFPRRKQWFGDPLLERWQKYWSYEFSNCSKIGPSTLLGGYSKIWGASCMPPDLLGSLTSLLPSDNDQTMIADVYNYLGIMTSSTLINKSGNTPIGCLSNVEMFVDNFKNKRIGEQYKNWFLTSSLIATNKQAKACTLCGNCLIGCPNEYIYNAEFNLTSLNKYPNFHYVDQRRCISFVESATEVSINCTDTLSNRTEETITYRANRVILAAGPLSTTEILSTSLDLKTNIKLITSQLFSFAALAKNPFNIVRKANRNNIGVSEAFLYENNTIRPNIFLQLYSSNRVLRYYGAQNRWISMIIENNTGTILDKLLIACQGYLDSNNSQILNFYNLGNGKPIELSSTSAQPKPDFSDIKALFNQTGYKLGPIKIHDAAEGYHFGGSFPIKTNGDKYSSDILGRPKDLSRIHIIDASVLPFIPAGPFTTLVLWNALRIVRKLTKLEN</sequence>
<evidence type="ECO:0000256" key="5">
    <source>
        <dbReference type="ARBA" id="ARBA00022827"/>
    </source>
</evidence>
<dbReference type="PANTHER" id="PTHR42784:SF1">
    <property type="entry name" value="PYRANOSE 2-OXIDASE"/>
    <property type="match status" value="1"/>
</dbReference>
<evidence type="ECO:0000256" key="7">
    <source>
        <dbReference type="ARBA" id="ARBA00023004"/>
    </source>
</evidence>
<dbReference type="InterPro" id="IPR051473">
    <property type="entry name" value="P2Ox-like"/>
</dbReference>
<evidence type="ECO:0000313" key="10">
    <source>
        <dbReference type="EMBL" id="MCQ8119781.1"/>
    </source>
</evidence>
<dbReference type="PANTHER" id="PTHR42784">
    <property type="entry name" value="PYRANOSE 2-OXIDASE"/>
    <property type="match status" value="1"/>
</dbReference>
<evidence type="ECO:0000256" key="6">
    <source>
        <dbReference type="ARBA" id="ARBA00023002"/>
    </source>
</evidence>
<proteinExistence type="inferred from homology"/>
<name>A0ABT1TYD0_9GAMM</name>
<dbReference type="SUPFAM" id="SSF51905">
    <property type="entry name" value="FAD/NAD(P)-binding domain"/>
    <property type="match status" value="1"/>
</dbReference>
<dbReference type="Proteomes" id="UP001524570">
    <property type="component" value="Unassembled WGS sequence"/>
</dbReference>
<organism evidence="10 11">
    <name type="scientific">Methylomonas rosea</name>
    <dbReference type="NCBI Taxonomy" id="2952227"/>
    <lineage>
        <taxon>Bacteria</taxon>
        <taxon>Pseudomonadati</taxon>
        <taxon>Pseudomonadota</taxon>
        <taxon>Gammaproteobacteria</taxon>
        <taxon>Methylococcales</taxon>
        <taxon>Methylococcaceae</taxon>
        <taxon>Methylomonas</taxon>
    </lineage>
</organism>
<keyword evidence="11" id="KW-1185">Reference proteome</keyword>
<keyword evidence="8" id="KW-0411">Iron-sulfur</keyword>
<dbReference type="EMBL" id="JANIBL010000093">
    <property type="protein sequence ID" value="MCQ8119781.1"/>
    <property type="molecule type" value="Genomic_DNA"/>
</dbReference>
<gene>
    <name evidence="10" type="ORF">NP589_20350</name>
</gene>
<dbReference type="PROSITE" id="PS51379">
    <property type="entry name" value="4FE4S_FER_2"/>
    <property type="match status" value="1"/>
</dbReference>
<keyword evidence="5" id="KW-0274">FAD</keyword>
<keyword evidence="4" id="KW-0479">Metal-binding</keyword>
<evidence type="ECO:0000256" key="4">
    <source>
        <dbReference type="ARBA" id="ARBA00022723"/>
    </source>
</evidence>
<evidence type="ECO:0000256" key="3">
    <source>
        <dbReference type="ARBA" id="ARBA00022630"/>
    </source>
</evidence>
<dbReference type="InterPro" id="IPR017896">
    <property type="entry name" value="4Fe4S_Fe-S-bd"/>
</dbReference>
<dbReference type="RefSeq" id="WP_256608609.1">
    <property type="nucleotide sequence ID" value="NZ_JANIBL010000093.1"/>
</dbReference>
<comment type="caution">
    <text evidence="10">The sequence shown here is derived from an EMBL/GenBank/DDBJ whole genome shotgun (WGS) entry which is preliminary data.</text>
</comment>
<dbReference type="InterPro" id="IPR017900">
    <property type="entry name" value="4Fe4S_Fe_S_CS"/>
</dbReference>
<keyword evidence="3" id="KW-0285">Flavoprotein</keyword>
<comment type="cofactor">
    <cofactor evidence="1">
        <name>FAD</name>
        <dbReference type="ChEBI" id="CHEBI:57692"/>
    </cofactor>
</comment>
<dbReference type="PROSITE" id="PS00198">
    <property type="entry name" value="4FE4S_FER_1"/>
    <property type="match status" value="1"/>
</dbReference>